<feature type="region of interest" description="Disordered" evidence="2">
    <location>
        <begin position="39"/>
        <end position="82"/>
    </location>
</feature>
<dbReference type="EMBL" id="OZ021745">
    <property type="protein sequence ID" value="CAK9312889.1"/>
    <property type="molecule type" value="Genomic_DNA"/>
</dbReference>
<protein>
    <recommendedName>
        <fullName evidence="5">Selenoprotein H</fullName>
    </recommendedName>
</protein>
<dbReference type="Proteomes" id="UP001642487">
    <property type="component" value="Chromosome 11"/>
</dbReference>
<evidence type="ECO:0000313" key="3">
    <source>
        <dbReference type="EMBL" id="CAK9312889.1"/>
    </source>
</evidence>
<dbReference type="Gene3D" id="3.40.30.10">
    <property type="entry name" value="Glutaredoxin"/>
    <property type="match status" value="1"/>
</dbReference>
<evidence type="ECO:0000256" key="2">
    <source>
        <dbReference type="SAM" id="MobiDB-lite"/>
    </source>
</evidence>
<keyword evidence="4" id="KW-1185">Reference proteome</keyword>
<dbReference type="InterPro" id="IPR011893">
    <property type="entry name" value="Selenoprotein_Rdx-typ"/>
</dbReference>
<sequence length="272" mass="30661">MEIRNKKKKIRRDNKWWSLAPFLGLRAATFFHRRNQVELRGRRTTTHSTATILPHTPNPSPPSLQNPTAVPERGKKPQPNLCISLQTNGQGFRFAFMAPRKRSKNQEDETAAEKPAPASSRVTRSSARLAGNSKGDSAVDEAVTEVPKSKKSKRAPKENGKVVEVEKETVKFDPALEKLGKDAKNRTVVIEHCKQCQSFKKRAIQVQNGLENGVPGITVLLNPDKPRRGCFEIRTEDGEKFISLLDMKRPFTRMKELDMEEVISDIIKKIKG</sequence>
<keyword evidence="1" id="KW-0676">Redox-active center</keyword>
<evidence type="ECO:0000256" key="1">
    <source>
        <dbReference type="ARBA" id="ARBA00023284"/>
    </source>
</evidence>
<name>A0ABP0XXK8_9ROSI</name>
<accession>A0ABP0XXK8</accession>
<evidence type="ECO:0000313" key="4">
    <source>
        <dbReference type="Proteomes" id="UP001642487"/>
    </source>
</evidence>
<feature type="region of interest" description="Disordered" evidence="2">
    <location>
        <begin position="100"/>
        <end position="160"/>
    </location>
</feature>
<proteinExistence type="predicted"/>
<dbReference type="InterPro" id="IPR052674">
    <property type="entry name" value="SelWTH-like"/>
</dbReference>
<dbReference type="PANTHER" id="PTHR33638">
    <property type="entry name" value="SELENOPROTEIN H"/>
    <property type="match status" value="1"/>
</dbReference>
<dbReference type="NCBIfam" id="TIGR02174">
    <property type="entry name" value="CXXU_selWTH"/>
    <property type="match status" value="1"/>
</dbReference>
<organism evidence="3 4">
    <name type="scientific">Citrullus colocynthis</name>
    <name type="common">colocynth</name>
    <dbReference type="NCBI Taxonomy" id="252529"/>
    <lineage>
        <taxon>Eukaryota</taxon>
        <taxon>Viridiplantae</taxon>
        <taxon>Streptophyta</taxon>
        <taxon>Embryophyta</taxon>
        <taxon>Tracheophyta</taxon>
        <taxon>Spermatophyta</taxon>
        <taxon>Magnoliopsida</taxon>
        <taxon>eudicotyledons</taxon>
        <taxon>Gunneridae</taxon>
        <taxon>Pentapetalae</taxon>
        <taxon>rosids</taxon>
        <taxon>fabids</taxon>
        <taxon>Cucurbitales</taxon>
        <taxon>Cucurbitaceae</taxon>
        <taxon>Benincaseae</taxon>
        <taxon>Citrullus</taxon>
    </lineage>
</organism>
<evidence type="ECO:0008006" key="5">
    <source>
        <dbReference type="Google" id="ProtNLM"/>
    </source>
</evidence>
<dbReference type="PANTHER" id="PTHR33638:SF1">
    <property type="entry name" value="SELENOPROTEIN H"/>
    <property type="match status" value="1"/>
</dbReference>
<gene>
    <name evidence="3" type="ORF">CITCOLO1_LOCUS4599</name>
</gene>
<reference evidence="3 4" key="1">
    <citation type="submission" date="2024-03" db="EMBL/GenBank/DDBJ databases">
        <authorList>
            <person name="Gkanogiannis A."/>
            <person name="Becerra Lopez-Lavalle L."/>
        </authorList>
    </citation>
    <scope>NUCLEOTIDE SEQUENCE [LARGE SCALE GENOMIC DNA]</scope>
</reference>